<sequence>MEVEGGEGYADADHGGATLFSCRLESAKELHALVSCLAHEKKRKEHIALCQVNDQGLNFSMNQRAKTIQVSGTLPRRVFSSFECHEHGAFCLNLGMVLDCLSLFGPAAISSTAIAMTYSKEDAVFQLTMEEHGVFTRCDIQTLDGSAQDEDEFSQLTSSFRRDPEACKLILKSEFLKEALYELQDLSGASFVDVFISPTAPHFQLAATGNLGTLEIEFPKSSELFVLFSCSEALRFTYRLEALIRGMRALLVAAETCVRINVVGIMCIQHQVQNHSGVTSFVDFLMCPADLQDEGASEIERGLLTSGTAPA</sequence>
<dbReference type="GO" id="GO:0006281">
    <property type="term" value="P:DNA repair"/>
    <property type="evidence" value="ECO:0007669"/>
    <property type="project" value="UniProtKB-KW"/>
</dbReference>
<name>A0A7S2WVI5_9STRA</name>
<reference evidence="6" key="1">
    <citation type="submission" date="2021-01" db="EMBL/GenBank/DDBJ databases">
        <authorList>
            <person name="Corre E."/>
            <person name="Pelletier E."/>
            <person name="Niang G."/>
            <person name="Scheremetjew M."/>
            <person name="Finn R."/>
            <person name="Kale V."/>
            <person name="Holt S."/>
            <person name="Cochrane G."/>
            <person name="Meng A."/>
            <person name="Brown T."/>
            <person name="Cohen L."/>
        </authorList>
    </citation>
    <scope>NUCLEOTIDE SEQUENCE</scope>
    <source>
        <strain evidence="6">CCMP1243</strain>
    </source>
</reference>
<protein>
    <recommendedName>
        <fullName evidence="7">Cell cycle checkpoint protein RAD1</fullName>
    </recommendedName>
</protein>
<evidence type="ECO:0000256" key="5">
    <source>
        <dbReference type="ARBA" id="ARBA00023242"/>
    </source>
</evidence>
<gene>
    <name evidence="6" type="ORF">RMAR1173_LOCUS20925</name>
</gene>
<dbReference type="Gene3D" id="3.70.10.10">
    <property type="match status" value="1"/>
</dbReference>
<dbReference type="InterPro" id="IPR003011">
    <property type="entry name" value="Cell_cycle_checkpoint_Rad1"/>
</dbReference>
<dbReference type="GO" id="GO:0030896">
    <property type="term" value="C:checkpoint clamp complex"/>
    <property type="evidence" value="ECO:0007669"/>
    <property type="project" value="TreeGrafter"/>
</dbReference>
<dbReference type="PANTHER" id="PTHR10870:SF0">
    <property type="entry name" value="CELL CYCLE CHECKPOINT PROTEIN RAD1"/>
    <property type="match status" value="1"/>
</dbReference>
<dbReference type="SUPFAM" id="SSF55979">
    <property type="entry name" value="DNA clamp"/>
    <property type="match status" value="1"/>
</dbReference>
<evidence type="ECO:0000256" key="4">
    <source>
        <dbReference type="ARBA" id="ARBA00023204"/>
    </source>
</evidence>
<accession>A0A7S2WVI5</accession>
<comment type="subcellular location">
    <subcellularLocation>
        <location evidence="1">Nucleus</location>
    </subcellularLocation>
</comment>
<dbReference type="EMBL" id="HBHJ01031640">
    <property type="protein sequence ID" value="CAD9709932.1"/>
    <property type="molecule type" value="Transcribed_RNA"/>
</dbReference>
<dbReference type="InterPro" id="IPR046938">
    <property type="entry name" value="DNA_clamp_sf"/>
</dbReference>
<evidence type="ECO:0000256" key="1">
    <source>
        <dbReference type="ARBA" id="ARBA00004123"/>
    </source>
</evidence>
<evidence type="ECO:0008006" key="7">
    <source>
        <dbReference type="Google" id="ProtNLM"/>
    </source>
</evidence>
<keyword evidence="4" id="KW-0234">DNA repair</keyword>
<dbReference type="InterPro" id="IPR003021">
    <property type="entry name" value="Rad1_Rec1_Rad17"/>
</dbReference>
<dbReference type="PRINTS" id="PR01246">
    <property type="entry name" value="RAD1REPAIR"/>
</dbReference>
<evidence type="ECO:0000256" key="2">
    <source>
        <dbReference type="ARBA" id="ARBA00010991"/>
    </source>
</evidence>
<comment type="similarity">
    <text evidence="2">Belongs to the rad1 family.</text>
</comment>
<evidence type="ECO:0000313" key="6">
    <source>
        <dbReference type="EMBL" id="CAD9709932.1"/>
    </source>
</evidence>
<dbReference type="PRINTS" id="PR01245">
    <property type="entry name" value="RAD1REC1"/>
</dbReference>
<dbReference type="GO" id="GO:0000077">
    <property type="term" value="P:DNA damage checkpoint signaling"/>
    <property type="evidence" value="ECO:0007669"/>
    <property type="project" value="InterPro"/>
</dbReference>
<evidence type="ECO:0000256" key="3">
    <source>
        <dbReference type="ARBA" id="ARBA00022763"/>
    </source>
</evidence>
<keyword evidence="3" id="KW-0227">DNA damage</keyword>
<dbReference type="Pfam" id="PF02144">
    <property type="entry name" value="Rad1"/>
    <property type="match status" value="1"/>
</dbReference>
<proteinExistence type="inferred from homology"/>
<organism evidence="6">
    <name type="scientific">Rhizochromulina marina</name>
    <dbReference type="NCBI Taxonomy" id="1034831"/>
    <lineage>
        <taxon>Eukaryota</taxon>
        <taxon>Sar</taxon>
        <taxon>Stramenopiles</taxon>
        <taxon>Ochrophyta</taxon>
        <taxon>Dictyochophyceae</taxon>
        <taxon>Rhizochromulinales</taxon>
        <taxon>Rhizochromulina</taxon>
    </lineage>
</organism>
<dbReference type="AlphaFoldDB" id="A0A7S2WVI5"/>
<keyword evidence="5" id="KW-0539">Nucleus</keyword>
<dbReference type="PANTHER" id="PTHR10870">
    <property type="entry name" value="CELL CYCLE CHECKPOINT PROTEIN RAD1"/>
    <property type="match status" value="1"/>
</dbReference>